<dbReference type="EMBL" id="JAHYIQ010000012">
    <property type="protein sequence ID" value="KAK1127485.1"/>
    <property type="molecule type" value="Genomic_DNA"/>
</dbReference>
<sequence>MDEHPSRRNYGNRNEREFRVHDKRSMTPSLITDILCEARLIMRRGHEAHSLNTEAVA</sequence>
<reference evidence="2" key="1">
    <citation type="submission" date="2021-10" db="EMBL/GenBank/DDBJ databases">
        <title>Melipona bicolor Genome sequencing and assembly.</title>
        <authorList>
            <person name="Araujo N.S."/>
            <person name="Arias M.C."/>
        </authorList>
    </citation>
    <scope>NUCLEOTIDE SEQUENCE</scope>
    <source>
        <strain evidence="2">USP_2M_L1-L4_2017</strain>
        <tissue evidence="2">Whole body</tissue>
    </source>
</reference>
<feature type="region of interest" description="Disordered" evidence="1">
    <location>
        <begin position="1"/>
        <end position="21"/>
    </location>
</feature>
<proteinExistence type="predicted"/>
<feature type="non-terminal residue" evidence="2">
    <location>
        <position position="57"/>
    </location>
</feature>
<keyword evidence="3" id="KW-1185">Reference proteome</keyword>
<evidence type="ECO:0000313" key="3">
    <source>
        <dbReference type="Proteomes" id="UP001177670"/>
    </source>
</evidence>
<accession>A0AA40KP58</accession>
<organism evidence="2 3">
    <name type="scientific">Melipona bicolor</name>
    <dbReference type="NCBI Taxonomy" id="60889"/>
    <lineage>
        <taxon>Eukaryota</taxon>
        <taxon>Metazoa</taxon>
        <taxon>Ecdysozoa</taxon>
        <taxon>Arthropoda</taxon>
        <taxon>Hexapoda</taxon>
        <taxon>Insecta</taxon>
        <taxon>Pterygota</taxon>
        <taxon>Neoptera</taxon>
        <taxon>Endopterygota</taxon>
        <taxon>Hymenoptera</taxon>
        <taxon>Apocrita</taxon>
        <taxon>Aculeata</taxon>
        <taxon>Apoidea</taxon>
        <taxon>Anthophila</taxon>
        <taxon>Apidae</taxon>
        <taxon>Melipona</taxon>
    </lineage>
</organism>
<gene>
    <name evidence="2" type="ORF">K0M31_004020</name>
</gene>
<protein>
    <submittedName>
        <fullName evidence="2">Uncharacterized protein</fullName>
    </submittedName>
</protein>
<evidence type="ECO:0000313" key="2">
    <source>
        <dbReference type="EMBL" id="KAK1127485.1"/>
    </source>
</evidence>
<evidence type="ECO:0000256" key="1">
    <source>
        <dbReference type="SAM" id="MobiDB-lite"/>
    </source>
</evidence>
<dbReference type="Proteomes" id="UP001177670">
    <property type="component" value="Unassembled WGS sequence"/>
</dbReference>
<comment type="caution">
    <text evidence="2">The sequence shown here is derived from an EMBL/GenBank/DDBJ whole genome shotgun (WGS) entry which is preliminary data.</text>
</comment>
<dbReference type="AlphaFoldDB" id="A0AA40KP58"/>
<name>A0AA40KP58_9HYME</name>